<comment type="cofactor">
    <cofactor evidence="13">
        <name>[2Fe-2S] cluster</name>
        <dbReference type="ChEBI" id="CHEBI:190135"/>
    </cofactor>
    <text evidence="13">Binds 1 [2Fe-2S] cluster per subunit.</text>
</comment>
<dbReference type="SUPFAM" id="SSF52343">
    <property type="entry name" value="Ferredoxin reductase-like, C-terminal NADP-linked domain"/>
    <property type="match status" value="1"/>
</dbReference>
<evidence type="ECO:0000256" key="10">
    <source>
        <dbReference type="ARBA" id="ARBA00023014"/>
    </source>
</evidence>
<evidence type="ECO:0000256" key="9">
    <source>
        <dbReference type="ARBA" id="ARBA00023004"/>
    </source>
</evidence>
<proteinExistence type="inferred from homology"/>
<dbReference type="InParanoid" id="E6W0E3"/>
<feature type="binding site" evidence="11 13">
    <location>
        <position position="223"/>
    </location>
    <ligand>
        <name>[2Fe-2S] cluster</name>
        <dbReference type="ChEBI" id="CHEBI:190135"/>
    </ligand>
</feature>
<keyword evidence="6 11" id="KW-0274">FAD</keyword>
<dbReference type="InterPro" id="IPR017927">
    <property type="entry name" value="FAD-bd_FR_type"/>
</dbReference>
<evidence type="ECO:0000256" key="6">
    <source>
        <dbReference type="ARBA" id="ARBA00022827"/>
    </source>
</evidence>
<comment type="caution">
    <text evidence="11">Lacks conserved residue(s) required for the propagation of feature annotation.</text>
</comment>
<evidence type="ECO:0000313" key="15">
    <source>
        <dbReference type="EMBL" id="ADU66361.1"/>
    </source>
</evidence>
<dbReference type="InterPro" id="IPR039261">
    <property type="entry name" value="FNR_nucleotide-bd"/>
</dbReference>
<evidence type="ECO:0000256" key="3">
    <source>
        <dbReference type="ARBA" id="ARBA00022630"/>
    </source>
</evidence>
<accession>E6W0E3</accession>
<keyword evidence="16" id="KW-1185">Reference proteome</keyword>
<name>E6W0E3_DESIS</name>
<dbReference type="Gene3D" id="3.40.50.80">
    <property type="entry name" value="Nucleotide-binding domain of ferredoxin-NADP reductase (FNR) module"/>
    <property type="match status" value="1"/>
</dbReference>
<dbReference type="InterPro" id="IPR012165">
    <property type="entry name" value="Cyt_c3_hydrogenase_gsu"/>
</dbReference>
<evidence type="ECO:0000256" key="13">
    <source>
        <dbReference type="PIRSR" id="PIRSR006816-2"/>
    </source>
</evidence>
<dbReference type="PIRSF" id="PIRSF006816">
    <property type="entry name" value="Cyc3_hyd_g"/>
    <property type="match status" value="1"/>
</dbReference>
<dbReference type="GO" id="GO:0044205">
    <property type="term" value="P:'de novo' UMP biosynthetic process"/>
    <property type="evidence" value="ECO:0007669"/>
    <property type="project" value="UniProtKB-UniRule"/>
</dbReference>
<evidence type="ECO:0000256" key="11">
    <source>
        <dbReference type="HAMAP-Rule" id="MF_01211"/>
    </source>
</evidence>
<keyword evidence="7 11" id="KW-0665">Pyrimidine biosynthesis</keyword>
<dbReference type="RefSeq" id="WP_013506241.1">
    <property type="nucleotide sequence ID" value="NC_014836.1"/>
</dbReference>
<dbReference type="Pfam" id="PF00175">
    <property type="entry name" value="NAD_binding_1"/>
    <property type="match status" value="1"/>
</dbReference>
<dbReference type="UniPathway" id="UPA00070">
    <property type="reaction ID" value="UER00945"/>
</dbReference>
<reference evidence="15 16" key="1">
    <citation type="submission" date="2010-12" db="EMBL/GenBank/DDBJ databases">
        <title>Complete sequence of Desulfurispirillum indicum S5.</title>
        <authorList>
            <consortium name="US DOE Joint Genome Institute"/>
            <person name="Lucas S."/>
            <person name="Copeland A."/>
            <person name="Lapidus A."/>
            <person name="Cheng J.-F."/>
            <person name="Goodwin L."/>
            <person name="Pitluck S."/>
            <person name="Chertkov O."/>
            <person name="Held B."/>
            <person name="Detter J.C."/>
            <person name="Han C."/>
            <person name="Tapia R."/>
            <person name="Land M."/>
            <person name="Hauser L."/>
            <person name="Kyrpides N."/>
            <person name="Ivanova N."/>
            <person name="Mikhailova N."/>
            <person name="Haggblom M."/>
            <person name="Rauschenbach I."/>
            <person name="Bini E."/>
            <person name="Woyke T."/>
        </authorList>
    </citation>
    <scope>NUCLEOTIDE SEQUENCE [LARGE SCALE GENOMIC DNA]</scope>
    <source>
        <strain evidence="16">ATCC BAA-1389 / DSM 22839 / S5</strain>
    </source>
</reference>
<protein>
    <recommendedName>
        <fullName evidence="11">Dihydroorotate dehydrogenase B (NAD(+)), electron transfer subunit</fullName>
    </recommendedName>
    <alternativeName>
        <fullName evidence="11">Dihydroorotate oxidase B, electron transfer subunit</fullName>
    </alternativeName>
</protein>
<dbReference type="GO" id="GO:0009055">
    <property type="term" value="F:electron transfer activity"/>
    <property type="evidence" value="ECO:0007669"/>
    <property type="project" value="UniProtKB-UniRule"/>
</dbReference>
<dbReference type="EMBL" id="CP002432">
    <property type="protein sequence ID" value="ADU66361.1"/>
    <property type="molecule type" value="Genomic_DNA"/>
</dbReference>
<dbReference type="GO" id="GO:0050660">
    <property type="term" value="F:flavin adenine dinucleotide binding"/>
    <property type="evidence" value="ECO:0007669"/>
    <property type="project" value="InterPro"/>
</dbReference>
<evidence type="ECO:0000313" key="16">
    <source>
        <dbReference type="Proteomes" id="UP000002572"/>
    </source>
</evidence>
<dbReference type="Pfam" id="PF10418">
    <property type="entry name" value="DHODB_Fe-S_bind"/>
    <property type="match status" value="1"/>
</dbReference>
<organism evidence="15 16">
    <name type="scientific">Desulfurispirillum indicum (strain ATCC BAA-1389 / DSM 22839 / S5)</name>
    <dbReference type="NCBI Taxonomy" id="653733"/>
    <lineage>
        <taxon>Bacteria</taxon>
        <taxon>Pseudomonadati</taxon>
        <taxon>Chrysiogenota</taxon>
        <taxon>Chrysiogenia</taxon>
        <taxon>Chrysiogenales</taxon>
        <taxon>Chrysiogenaceae</taxon>
        <taxon>Desulfurispirillum</taxon>
    </lineage>
</organism>
<evidence type="ECO:0000256" key="4">
    <source>
        <dbReference type="ARBA" id="ARBA00022714"/>
    </source>
</evidence>
<dbReference type="STRING" id="653733.Selin_1631"/>
<feature type="binding site" evidence="11 13">
    <location>
        <position position="239"/>
    </location>
    <ligand>
        <name>[2Fe-2S] cluster</name>
        <dbReference type="ChEBI" id="CHEBI:190135"/>
    </ligand>
</feature>
<dbReference type="InterPro" id="IPR023455">
    <property type="entry name" value="Dihydroorotate_DHASE_ETsu"/>
</dbReference>
<dbReference type="InterPro" id="IPR019480">
    <property type="entry name" value="Dihydroorotate_DH_Fe-S-bd"/>
</dbReference>
<comment type="subunit">
    <text evidence="11">Heterotetramer of 2 PyrK and 2 PyrD type B subunits.</text>
</comment>
<feature type="binding site" evidence="11 12">
    <location>
        <begin position="72"/>
        <end position="73"/>
    </location>
    <ligand>
        <name>FAD</name>
        <dbReference type="ChEBI" id="CHEBI:57692"/>
    </ligand>
</feature>
<comment type="similarity">
    <text evidence="1 11">Belongs to the PyrK family.</text>
</comment>
<evidence type="ECO:0000256" key="1">
    <source>
        <dbReference type="ARBA" id="ARBA00006422"/>
    </source>
</evidence>
<dbReference type="OrthoDB" id="9789468at2"/>
<dbReference type="PROSITE" id="PS51384">
    <property type="entry name" value="FAD_FR"/>
    <property type="match status" value="1"/>
</dbReference>
<feature type="binding site" evidence="11 13">
    <location>
        <position position="220"/>
    </location>
    <ligand>
        <name>[2Fe-2S] cluster</name>
        <dbReference type="ChEBI" id="CHEBI:190135"/>
    </ligand>
</feature>
<dbReference type="Gene3D" id="2.40.30.10">
    <property type="entry name" value="Translation factors"/>
    <property type="match status" value="1"/>
</dbReference>
<gene>
    <name evidence="11" type="primary">pyrK</name>
    <name evidence="15" type="ordered locus">Selin_1631</name>
</gene>
<evidence type="ECO:0000259" key="14">
    <source>
        <dbReference type="PROSITE" id="PS51384"/>
    </source>
</evidence>
<keyword evidence="5 11" id="KW-0479">Metal-binding</keyword>
<dbReference type="HAMAP" id="MF_01211">
    <property type="entry name" value="DHODB_Fe_S_bind"/>
    <property type="match status" value="1"/>
</dbReference>
<comment type="cofactor">
    <cofactor evidence="11 12">
        <name>FAD</name>
        <dbReference type="ChEBI" id="CHEBI:57692"/>
    </cofactor>
    <text evidence="11 12">Binds 1 FAD per subunit.</text>
</comment>
<dbReference type="CDD" id="cd06218">
    <property type="entry name" value="DHOD_e_trans"/>
    <property type="match status" value="1"/>
</dbReference>
<dbReference type="InterPro" id="IPR001433">
    <property type="entry name" value="OxRdtase_FAD/NAD-bd"/>
</dbReference>
<dbReference type="HOGENOM" id="CLU_003827_1_2_0"/>
<dbReference type="GO" id="GO:0016491">
    <property type="term" value="F:oxidoreductase activity"/>
    <property type="evidence" value="ECO:0007669"/>
    <property type="project" value="InterPro"/>
</dbReference>
<feature type="binding site" evidence="11 12">
    <location>
        <begin position="50"/>
        <end position="53"/>
    </location>
    <ligand>
        <name>FAD</name>
        <dbReference type="ChEBI" id="CHEBI:57692"/>
    </ligand>
</feature>
<dbReference type="InterPro" id="IPR017938">
    <property type="entry name" value="Riboflavin_synthase-like_b-brl"/>
</dbReference>
<keyword evidence="10 11" id="KW-0411">Iron-sulfur</keyword>
<dbReference type="GO" id="GO:0046872">
    <property type="term" value="F:metal ion binding"/>
    <property type="evidence" value="ECO:0007669"/>
    <property type="project" value="UniProtKB-KW"/>
</dbReference>
<comment type="pathway">
    <text evidence="11">Pyrimidine metabolism; UMP biosynthesis via de novo pathway; orotate from (S)-dihydroorotate (NAD(+) route): step 1/1.</text>
</comment>
<dbReference type="eggNOG" id="COG0543">
    <property type="taxonomic scope" value="Bacteria"/>
</dbReference>
<dbReference type="PRINTS" id="PR00409">
    <property type="entry name" value="PHDIOXRDTASE"/>
</dbReference>
<sequence>MHTFTILRNTHLSGSNFLLEVAIPQDFTVAPGQFCMLQASVSGYDPLLKRPLSIASAGDGVMGFAYKVVGRGTHILSTFREGQPIDILGPLGNGFTLQSGDALLIGGGIGIAPLLMLAEHLKSAGNTVNAIIGASSAENLLFEKELDHVCDSLIVTTDDGTRGHKGFVTQAIGGDLTSRHVYCCGPDVMMNAVGALALKAGAASCQLSLETHMACGIGVCLGCVTDTYDSGQMQRKTVCKEGPVFSAAQLECGQAKP</sequence>
<dbReference type="Proteomes" id="UP000002572">
    <property type="component" value="Chromosome"/>
</dbReference>
<comment type="function">
    <text evidence="11">Responsible for channeling the electrons from the oxidation of dihydroorotate from the FMN redox center in the PyrD type B subunit to the ultimate electron acceptor NAD(+).</text>
</comment>
<evidence type="ECO:0000256" key="12">
    <source>
        <dbReference type="PIRSR" id="PIRSR006816-1"/>
    </source>
</evidence>
<dbReference type="AlphaFoldDB" id="E6W0E3"/>
<feature type="binding site" evidence="11 13">
    <location>
        <position position="215"/>
    </location>
    <ligand>
        <name>[2Fe-2S] cluster</name>
        <dbReference type="ChEBI" id="CHEBI:190135"/>
    </ligand>
</feature>
<dbReference type="InterPro" id="IPR037117">
    <property type="entry name" value="Dihydroorotate_DH_ele_sf"/>
</dbReference>
<dbReference type="PANTHER" id="PTHR43513">
    <property type="entry name" value="DIHYDROOROTATE DEHYDROGENASE B (NAD(+)), ELECTRON TRANSFER SUBUNIT"/>
    <property type="match status" value="1"/>
</dbReference>
<dbReference type="GO" id="GO:0051537">
    <property type="term" value="F:2 iron, 2 sulfur cluster binding"/>
    <property type="evidence" value="ECO:0007669"/>
    <property type="project" value="UniProtKB-KW"/>
</dbReference>
<keyword evidence="8 11" id="KW-0249">Electron transport</keyword>
<dbReference type="PANTHER" id="PTHR43513:SF3">
    <property type="entry name" value="DIHYDROOROTATE DEHYDROGENASE B (NAD(+)), ELECTRON TRANSFER SUBUNIT-RELATED"/>
    <property type="match status" value="1"/>
</dbReference>
<evidence type="ECO:0000256" key="5">
    <source>
        <dbReference type="ARBA" id="ARBA00022723"/>
    </source>
</evidence>
<dbReference type="Gene3D" id="2.10.240.10">
    <property type="entry name" value="Dihydroorotate dehydrogenase, electron transfer subunit"/>
    <property type="match status" value="1"/>
</dbReference>
<evidence type="ECO:0000256" key="8">
    <source>
        <dbReference type="ARBA" id="ARBA00022982"/>
    </source>
</evidence>
<comment type="cofactor">
    <cofactor evidence="11">
        <name>[2Fe-2S] cluster</name>
        <dbReference type="ChEBI" id="CHEBI:190135"/>
    </cofactor>
    <text evidence="11">Binds 1 [2Fe-2S] cluster per subunit.</text>
</comment>
<dbReference type="InterPro" id="IPR050353">
    <property type="entry name" value="PyrK_electron_transfer"/>
</dbReference>
<keyword evidence="9 11" id="KW-0408">Iron</keyword>
<dbReference type="SUPFAM" id="SSF63380">
    <property type="entry name" value="Riboflavin synthase domain-like"/>
    <property type="match status" value="1"/>
</dbReference>
<keyword evidence="2 11" id="KW-0813">Transport</keyword>
<feature type="domain" description="FAD-binding FR-type" evidence="14">
    <location>
        <begin position="1"/>
        <end position="97"/>
    </location>
</feature>
<keyword evidence="3 11" id="KW-0285">Flavoprotein</keyword>
<keyword evidence="4 11" id="KW-0001">2Fe-2S</keyword>
<evidence type="ECO:0000256" key="2">
    <source>
        <dbReference type="ARBA" id="ARBA00022448"/>
    </source>
</evidence>
<evidence type="ECO:0000256" key="7">
    <source>
        <dbReference type="ARBA" id="ARBA00022975"/>
    </source>
</evidence>
<dbReference type="KEGG" id="din:Selin_1631"/>